<comment type="catalytic activity">
    <reaction evidence="6">
        <text>L-histidinol phosphate + 2-oxoglutarate = 3-(imidazol-4-yl)-2-oxopropyl phosphate + L-glutamate</text>
        <dbReference type="Rhea" id="RHEA:23744"/>
        <dbReference type="ChEBI" id="CHEBI:16810"/>
        <dbReference type="ChEBI" id="CHEBI:29985"/>
        <dbReference type="ChEBI" id="CHEBI:57766"/>
        <dbReference type="ChEBI" id="CHEBI:57980"/>
        <dbReference type="EC" id="2.6.1.9"/>
    </reaction>
</comment>
<dbReference type="GO" id="GO:0004400">
    <property type="term" value="F:histidinol-phosphate transaminase activity"/>
    <property type="evidence" value="ECO:0007669"/>
    <property type="project" value="UniProtKB-UniRule"/>
</dbReference>
<dbReference type="AlphaFoldDB" id="A0A1Z4GHY2"/>
<evidence type="ECO:0000259" key="7">
    <source>
        <dbReference type="Pfam" id="PF00155"/>
    </source>
</evidence>
<name>A0A1Z4GHY2_9CYAN</name>
<dbReference type="EMBL" id="AP018174">
    <property type="protein sequence ID" value="BAY17082.1"/>
    <property type="molecule type" value="Genomic_DNA"/>
</dbReference>
<dbReference type="HAMAP" id="MF_01023">
    <property type="entry name" value="HisC_aminotrans_2"/>
    <property type="match status" value="1"/>
</dbReference>
<keyword evidence="4 6" id="KW-0808">Transferase</keyword>
<dbReference type="InterPro" id="IPR015421">
    <property type="entry name" value="PyrdxlP-dep_Trfase_major"/>
</dbReference>
<dbReference type="InterPro" id="IPR050106">
    <property type="entry name" value="HistidinolP_aminotransfase"/>
</dbReference>
<dbReference type="InterPro" id="IPR001917">
    <property type="entry name" value="Aminotrans_II_pyridoxalP_BS"/>
</dbReference>
<dbReference type="GO" id="GO:0000105">
    <property type="term" value="P:L-histidine biosynthetic process"/>
    <property type="evidence" value="ECO:0007669"/>
    <property type="project" value="UniProtKB-UniRule"/>
</dbReference>
<dbReference type="EC" id="2.6.1.9" evidence="6"/>
<evidence type="ECO:0000256" key="1">
    <source>
        <dbReference type="ARBA" id="ARBA00001933"/>
    </source>
</evidence>
<organism evidence="8 9">
    <name type="scientific">Anabaenopsis circularis NIES-21</name>
    <dbReference type="NCBI Taxonomy" id="1085406"/>
    <lineage>
        <taxon>Bacteria</taxon>
        <taxon>Bacillati</taxon>
        <taxon>Cyanobacteriota</taxon>
        <taxon>Cyanophyceae</taxon>
        <taxon>Nostocales</taxon>
        <taxon>Nodulariaceae</taxon>
        <taxon>Anabaenopsis</taxon>
    </lineage>
</organism>
<reference evidence="8 9" key="1">
    <citation type="submission" date="2017-06" db="EMBL/GenBank/DDBJ databases">
        <title>Genome sequencing of cyanobaciteial culture collection at National Institute for Environmental Studies (NIES).</title>
        <authorList>
            <person name="Hirose Y."/>
            <person name="Shimura Y."/>
            <person name="Fujisawa T."/>
            <person name="Nakamura Y."/>
            <person name="Kawachi M."/>
        </authorList>
    </citation>
    <scope>NUCLEOTIDE SEQUENCE [LARGE SCALE GENOMIC DNA]</scope>
    <source>
        <strain evidence="8 9">NIES-21</strain>
    </source>
</reference>
<protein>
    <recommendedName>
        <fullName evidence="6">Histidinol-phosphate aminotransferase</fullName>
        <ecNumber evidence="6">2.6.1.9</ecNumber>
    </recommendedName>
    <alternativeName>
        <fullName evidence="6">Imidazole acetol-phosphate transaminase</fullName>
    </alternativeName>
</protein>
<comment type="similarity">
    <text evidence="6">Belongs to the class-II pyridoxal-phosphate-dependent aminotransferase family. Histidinol-phosphate aminotransferase subfamily.</text>
</comment>
<dbReference type="PANTHER" id="PTHR43643">
    <property type="entry name" value="HISTIDINOL-PHOSPHATE AMINOTRANSFERASE 2"/>
    <property type="match status" value="1"/>
</dbReference>
<keyword evidence="9" id="KW-1185">Reference proteome</keyword>
<comment type="pathway">
    <text evidence="6">Amino-acid biosynthesis; L-histidine biosynthesis; L-histidine from 5-phospho-alpha-D-ribose 1-diphosphate: step 7/9.</text>
</comment>
<evidence type="ECO:0000256" key="6">
    <source>
        <dbReference type="HAMAP-Rule" id="MF_01023"/>
    </source>
</evidence>
<dbReference type="Pfam" id="PF00155">
    <property type="entry name" value="Aminotran_1_2"/>
    <property type="match status" value="1"/>
</dbReference>
<proteinExistence type="inferred from homology"/>
<feature type="domain" description="Aminotransferase class I/classII large" evidence="7">
    <location>
        <begin position="122"/>
        <end position="441"/>
    </location>
</feature>
<keyword evidence="6" id="KW-0028">Amino-acid biosynthesis</keyword>
<feature type="modified residue" description="N6-(pyridoxal phosphate)lysine" evidence="6">
    <location>
        <position position="307"/>
    </location>
</feature>
<dbReference type="SUPFAM" id="SSF53383">
    <property type="entry name" value="PLP-dependent transferases"/>
    <property type="match status" value="1"/>
</dbReference>
<dbReference type="Proteomes" id="UP000218287">
    <property type="component" value="Chromosome"/>
</dbReference>
<dbReference type="InterPro" id="IPR004839">
    <property type="entry name" value="Aminotransferase_I/II_large"/>
</dbReference>
<evidence type="ECO:0000256" key="3">
    <source>
        <dbReference type="ARBA" id="ARBA00022576"/>
    </source>
</evidence>
<dbReference type="InterPro" id="IPR015424">
    <property type="entry name" value="PyrdxlP-dep_Trfase"/>
</dbReference>
<dbReference type="Gene3D" id="3.90.1150.10">
    <property type="entry name" value="Aspartate Aminotransferase, domain 1"/>
    <property type="match status" value="1"/>
</dbReference>
<keyword evidence="6" id="KW-0368">Histidine biosynthesis</keyword>
<dbReference type="InterPro" id="IPR015422">
    <property type="entry name" value="PyrdxlP-dep_Trfase_small"/>
</dbReference>
<evidence type="ECO:0000256" key="4">
    <source>
        <dbReference type="ARBA" id="ARBA00022679"/>
    </source>
</evidence>
<accession>A0A1Z4GHY2</accession>
<evidence type="ECO:0000256" key="5">
    <source>
        <dbReference type="ARBA" id="ARBA00022898"/>
    </source>
</evidence>
<gene>
    <name evidence="6" type="primary">hisC</name>
    <name evidence="8" type="ORF">NIES21_29160</name>
</gene>
<dbReference type="UniPathway" id="UPA00031">
    <property type="reaction ID" value="UER00012"/>
</dbReference>
<dbReference type="NCBIfam" id="TIGR01141">
    <property type="entry name" value="hisC"/>
    <property type="match status" value="1"/>
</dbReference>
<comment type="subunit">
    <text evidence="2 6">Homodimer.</text>
</comment>
<dbReference type="PANTHER" id="PTHR43643:SF3">
    <property type="entry name" value="HISTIDINOL-PHOSPHATE AMINOTRANSFERASE"/>
    <property type="match status" value="1"/>
</dbReference>
<comment type="cofactor">
    <cofactor evidence="1 6">
        <name>pyridoxal 5'-phosphate</name>
        <dbReference type="ChEBI" id="CHEBI:597326"/>
    </cofactor>
</comment>
<keyword evidence="5 6" id="KW-0663">Pyridoxal phosphate</keyword>
<dbReference type="InterPro" id="IPR005861">
    <property type="entry name" value="HisP_aminotrans"/>
</dbReference>
<sequence>MFRAKRLTNGEKRLIHESLSFINAEKSLINEYQKLINQEKSLINPVLILINEYQRLIHESLSFINAEKSLINLAPILIHKLKYLSTRFFSVTFFAAMSNFFRANVDAMASYVPGEQPKRGTQVIKLNSNENPYPPSPHALAALQKIDGEWLRRYPEPFGDQFRQAASQVLGVPSDWIIVGNGSDEILNVVMRACTEPGRKVVYPTPTYVLYRTLTEMQSADIIEIPYSEDYKLPVAELIAADGAVTFIASPNSPSGHVVPSPDLEKLASQLSGVLVIDEAYIDFAEADALALVKEYENVIIIRTLSKGYSLAGLRLGFGIAQPKLLQGLFKVKDSYNIDAIACTVATAAITDQAYKNACVAKIKASRTQLTREFKQLGFLVWESHTNFLLVQPPQQNAEYLYQKLKEQQILIRYFPHPGLLDKLRITIGTDEQNQVLVNAIKALL</sequence>
<dbReference type="GO" id="GO:0030170">
    <property type="term" value="F:pyridoxal phosphate binding"/>
    <property type="evidence" value="ECO:0007669"/>
    <property type="project" value="InterPro"/>
</dbReference>
<evidence type="ECO:0000313" key="8">
    <source>
        <dbReference type="EMBL" id="BAY17082.1"/>
    </source>
</evidence>
<dbReference type="Gene3D" id="3.40.640.10">
    <property type="entry name" value="Type I PLP-dependent aspartate aminotransferase-like (Major domain)"/>
    <property type="match status" value="1"/>
</dbReference>
<keyword evidence="3 6" id="KW-0032">Aminotransferase</keyword>
<dbReference type="CDD" id="cd00609">
    <property type="entry name" value="AAT_like"/>
    <property type="match status" value="1"/>
</dbReference>
<evidence type="ECO:0000313" key="9">
    <source>
        <dbReference type="Proteomes" id="UP000218287"/>
    </source>
</evidence>
<evidence type="ECO:0000256" key="2">
    <source>
        <dbReference type="ARBA" id="ARBA00011738"/>
    </source>
</evidence>
<dbReference type="PROSITE" id="PS00599">
    <property type="entry name" value="AA_TRANSFER_CLASS_2"/>
    <property type="match status" value="1"/>
</dbReference>